<dbReference type="Proteomes" id="UP000076532">
    <property type="component" value="Unassembled WGS sequence"/>
</dbReference>
<proteinExistence type="predicted"/>
<accession>A0A166LR62</accession>
<keyword evidence="2" id="KW-1185">Reference proteome</keyword>
<evidence type="ECO:0000313" key="1">
    <source>
        <dbReference type="EMBL" id="KZP23239.1"/>
    </source>
</evidence>
<dbReference type="EMBL" id="KV417534">
    <property type="protein sequence ID" value="KZP23239.1"/>
    <property type="molecule type" value="Genomic_DNA"/>
</dbReference>
<protein>
    <submittedName>
        <fullName evidence="1">Uncharacterized protein</fullName>
    </submittedName>
</protein>
<reference evidence="1 2" key="1">
    <citation type="journal article" date="2016" name="Mol. Biol. Evol.">
        <title>Comparative Genomics of Early-Diverging Mushroom-Forming Fungi Provides Insights into the Origins of Lignocellulose Decay Capabilities.</title>
        <authorList>
            <person name="Nagy L.G."/>
            <person name="Riley R."/>
            <person name="Tritt A."/>
            <person name="Adam C."/>
            <person name="Daum C."/>
            <person name="Floudas D."/>
            <person name="Sun H."/>
            <person name="Yadav J.S."/>
            <person name="Pangilinan J."/>
            <person name="Larsson K.H."/>
            <person name="Matsuura K."/>
            <person name="Barry K."/>
            <person name="Labutti K."/>
            <person name="Kuo R."/>
            <person name="Ohm R.A."/>
            <person name="Bhattacharya S.S."/>
            <person name="Shirouzu T."/>
            <person name="Yoshinaga Y."/>
            <person name="Martin F.M."/>
            <person name="Grigoriev I.V."/>
            <person name="Hibbett D.S."/>
        </authorList>
    </citation>
    <scope>NUCLEOTIDE SEQUENCE [LARGE SCALE GENOMIC DNA]</scope>
    <source>
        <strain evidence="1 2">CBS 109695</strain>
    </source>
</reference>
<organism evidence="1 2">
    <name type="scientific">Athelia psychrophila</name>
    <dbReference type="NCBI Taxonomy" id="1759441"/>
    <lineage>
        <taxon>Eukaryota</taxon>
        <taxon>Fungi</taxon>
        <taxon>Dikarya</taxon>
        <taxon>Basidiomycota</taxon>
        <taxon>Agaricomycotina</taxon>
        <taxon>Agaricomycetes</taxon>
        <taxon>Agaricomycetidae</taxon>
        <taxon>Atheliales</taxon>
        <taxon>Atheliaceae</taxon>
        <taxon>Athelia</taxon>
    </lineage>
</organism>
<feature type="non-terminal residue" evidence="1">
    <location>
        <position position="1"/>
    </location>
</feature>
<dbReference type="OrthoDB" id="3173036at2759"/>
<name>A0A166LR62_9AGAM</name>
<dbReference type="AlphaFoldDB" id="A0A166LR62"/>
<evidence type="ECO:0000313" key="2">
    <source>
        <dbReference type="Proteomes" id="UP000076532"/>
    </source>
</evidence>
<sequence length="1001" mass="111576">QCKGYLLTFPHGESAHSSYPFMLHHTFSLPWDYEHRNGIFALRAHGCREAGSINGSCKECVDLRNDQILIGIQDRITQGVREGSNYSFYGLGGLTEIGRRKEGVIQTLRLRRLNDARKLVGREGALDDAKRILFAVASRKVPRMNIALQNAFARNMSLHAMLDLINRAAEGTYHPKSFDDEDDARGMLMLILGGGRVADIAHHAYRSPAASTLRRHDTTPPILASPSQPTLREVEQNINACFESISDLLPSSGVVHAEVMFDELAVEKRPRWDDRTNKILGFCHGCSDSGSLDFNSSVDLDTLFDDLDRGEIDLASEATVRAIGMFTPEPRLYSARPILISGTCKKENATEHLTLIKMALNAINNKKSLTHIHVICVGSDGEAKRGKAFIGLTYKSKLSPLSNIHESLSGLSLMDLWVGDDDLTANKDLKHIMKRLCSALLREKGIWIRGVHLTPQIIQIHLRDEGFSPLHIRSMFKPSDLQDIPLAFNLLKDIWSLPSASPAANPAYTRTREALRIYAAICYHVTFPYVCVDLSLAEQLEHLSCAAHLALSVFSVSDSQHKMAPTPLYIDIMLMIKNVYFSIAKAKVDTPNIRFFIILLGTDRLETLFGILRTMIGNDANLDIYQLALRLTGSTKVANILAKHPEWDKGPRRLRLPLVSKDMKKIPEGADHINPGAWRSTDLFVKSVTLSTHWKRGRRSIEDRFPWAAPVLADTASNPEATILAPNGTQLFDLPFDNDDCEEDIDEVPVYCTTAGGNSEGLTRLEDAAADAESHSSDPTRLFERTVTVNGKPMDKARELALRYRSRYDKTAASTDRLRRVQQEDRYKTTADAETYDIECFDGPCLSVLDPIVSLVHCEGKLFLAFGEVTNIHIQSSSIGKVPLELLPENTVRVSYQMILLAPANIEQDPSERHDWCSSRALPYHFKAVPGIMIQPVNPDTSTTSPGDPRYLFDSGTLRSLSSSLQDRLTRSYLLSIPKAAVSSEFPYRSRTGMHFVVCLC</sequence>
<gene>
    <name evidence="1" type="ORF">FIBSPDRAFT_737825</name>
</gene>